<accession>A0A7S4C8S5</accession>
<organism evidence="1">
    <name type="scientific">Eutreptiella gymnastica</name>
    <dbReference type="NCBI Taxonomy" id="73025"/>
    <lineage>
        <taxon>Eukaryota</taxon>
        <taxon>Discoba</taxon>
        <taxon>Euglenozoa</taxon>
        <taxon>Euglenida</taxon>
        <taxon>Spirocuta</taxon>
        <taxon>Euglenophyceae</taxon>
        <taxon>Eutreptiales</taxon>
        <taxon>Eutreptiaceae</taxon>
        <taxon>Eutreptiella</taxon>
    </lineage>
</organism>
<sequence length="143" mass="15913">MVPTVMFTLSISHGWSGAKDALCFCGSSGAGSVPSDAQPICGCPLCGHVTYKAHSQTFADEKIIQVMVQIACVCGIFVLPVTDPPLRHVCFLFHGELWYASTSIHNAMQECTVIKHWRRRLQPMIAFCAQFLWFMCFHLSDNE</sequence>
<proteinExistence type="predicted"/>
<name>A0A7S4C8S5_9EUGL</name>
<dbReference type="EMBL" id="HBJA01004285">
    <property type="protein sequence ID" value="CAE0790278.1"/>
    <property type="molecule type" value="Transcribed_RNA"/>
</dbReference>
<dbReference type="AlphaFoldDB" id="A0A7S4C8S5"/>
<reference evidence="1" key="1">
    <citation type="submission" date="2021-01" db="EMBL/GenBank/DDBJ databases">
        <authorList>
            <person name="Corre E."/>
            <person name="Pelletier E."/>
            <person name="Niang G."/>
            <person name="Scheremetjew M."/>
            <person name="Finn R."/>
            <person name="Kale V."/>
            <person name="Holt S."/>
            <person name="Cochrane G."/>
            <person name="Meng A."/>
            <person name="Brown T."/>
            <person name="Cohen L."/>
        </authorList>
    </citation>
    <scope>NUCLEOTIDE SEQUENCE</scope>
    <source>
        <strain evidence="1">CCMP1594</strain>
    </source>
</reference>
<evidence type="ECO:0000313" key="1">
    <source>
        <dbReference type="EMBL" id="CAE0790278.1"/>
    </source>
</evidence>
<protein>
    <submittedName>
        <fullName evidence="1">Uncharacterized protein</fullName>
    </submittedName>
</protein>
<gene>
    <name evidence="1" type="ORF">EGYM00163_LOCUS1392</name>
</gene>